<name>A0A200Q1C3_MACCD</name>
<accession>A0A200Q1C3</accession>
<evidence type="ECO:0000313" key="2">
    <source>
        <dbReference type="EMBL" id="OVA04269.1"/>
    </source>
</evidence>
<dbReference type="OrthoDB" id="1938144at2759"/>
<keyword evidence="3" id="KW-1185">Reference proteome</keyword>
<evidence type="ECO:0000313" key="3">
    <source>
        <dbReference type="Proteomes" id="UP000195402"/>
    </source>
</evidence>
<dbReference type="STRING" id="56857.A0A200Q1C3"/>
<dbReference type="PANTHER" id="PTHR31973:SF166">
    <property type="entry name" value="OS10G0104700 PROTEIN"/>
    <property type="match status" value="1"/>
</dbReference>
<dbReference type="AlphaFoldDB" id="A0A200Q1C3"/>
<dbReference type="EMBL" id="MVGT01003328">
    <property type="protein sequence ID" value="OVA04269.1"/>
    <property type="molecule type" value="Genomic_DNA"/>
</dbReference>
<reference evidence="2 3" key="1">
    <citation type="journal article" date="2017" name="Mol. Plant">
        <title>The Genome of Medicinal Plant Macleaya cordata Provides New Insights into Benzylisoquinoline Alkaloids Metabolism.</title>
        <authorList>
            <person name="Liu X."/>
            <person name="Liu Y."/>
            <person name="Huang P."/>
            <person name="Ma Y."/>
            <person name="Qing Z."/>
            <person name="Tang Q."/>
            <person name="Cao H."/>
            <person name="Cheng P."/>
            <person name="Zheng Y."/>
            <person name="Yuan Z."/>
            <person name="Zhou Y."/>
            <person name="Liu J."/>
            <person name="Tang Z."/>
            <person name="Zhuo Y."/>
            <person name="Zhang Y."/>
            <person name="Yu L."/>
            <person name="Huang J."/>
            <person name="Yang P."/>
            <person name="Peng Q."/>
            <person name="Zhang J."/>
            <person name="Jiang W."/>
            <person name="Zhang Z."/>
            <person name="Lin K."/>
            <person name="Ro D.K."/>
            <person name="Chen X."/>
            <person name="Xiong X."/>
            <person name="Shang Y."/>
            <person name="Huang S."/>
            <person name="Zeng J."/>
        </authorList>
    </citation>
    <scope>NUCLEOTIDE SEQUENCE [LARGE SCALE GENOMIC DNA]</scope>
    <source>
        <strain evidence="3">cv. BLH2017</strain>
        <tissue evidence="2">Root</tissue>
    </source>
</reference>
<sequence>MDFEILAVFCYGRESIAFRIGLCSTIDAELQSLAAYVFAKKLNTFDIIVSVVESACNALVYSEACNSSSSCVQNYDEQGEVRQQLKPSYWATLLNSVGQTFPGGAEQFRTTLLKMSLVESSHDKKLVKSLILNQVRDKPLIKPKEIVDIFKSDYGVTLGYYFAYASKELALKQIYGDDKLSYSNLRWFAGSLIRTNPGSRVVLEVNPVTNKFERLFISFEACIHGFEFCRPLLFLDGTFLKSKYKGCLLAATGKNGNEGIFPLAYAVVVSEDDANWLWFLQNLKTVVSPVRRLTFISDRHPGLLLFLAPEEQSAFCLV</sequence>
<feature type="domain" description="MULE transposase" evidence="1">
    <location>
        <begin position="233"/>
        <end position="304"/>
    </location>
</feature>
<comment type="caution">
    <text evidence="2">The sequence shown here is derived from an EMBL/GenBank/DDBJ whole genome shotgun (WGS) entry which is preliminary data.</text>
</comment>
<protein>
    <recommendedName>
        <fullName evidence="1">MULE transposase domain-containing protein</fullName>
    </recommendedName>
</protein>
<organism evidence="2 3">
    <name type="scientific">Macleaya cordata</name>
    <name type="common">Five-seeded plume-poppy</name>
    <name type="synonym">Bocconia cordata</name>
    <dbReference type="NCBI Taxonomy" id="56857"/>
    <lineage>
        <taxon>Eukaryota</taxon>
        <taxon>Viridiplantae</taxon>
        <taxon>Streptophyta</taxon>
        <taxon>Embryophyta</taxon>
        <taxon>Tracheophyta</taxon>
        <taxon>Spermatophyta</taxon>
        <taxon>Magnoliopsida</taxon>
        <taxon>Ranunculales</taxon>
        <taxon>Papaveraceae</taxon>
        <taxon>Papaveroideae</taxon>
        <taxon>Macleaya</taxon>
    </lineage>
</organism>
<proteinExistence type="predicted"/>
<dbReference type="PANTHER" id="PTHR31973">
    <property type="entry name" value="POLYPROTEIN, PUTATIVE-RELATED"/>
    <property type="match status" value="1"/>
</dbReference>
<dbReference type="InterPro" id="IPR018289">
    <property type="entry name" value="MULE_transposase_dom"/>
</dbReference>
<dbReference type="OMA" id="MAYEIRE"/>
<evidence type="ECO:0000259" key="1">
    <source>
        <dbReference type="Pfam" id="PF10551"/>
    </source>
</evidence>
<dbReference type="Pfam" id="PF10551">
    <property type="entry name" value="MULE"/>
    <property type="match status" value="1"/>
</dbReference>
<dbReference type="Proteomes" id="UP000195402">
    <property type="component" value="Unassembled WGS sequence"/>
</dbReference>
<dbReference type="InParanoid" id="A0A200Q1C3"/>
<gene>
    <name evidence="2" type="ORF">BVC80_1623g18</name>
</gene>